<organism evidence="7 8">
    <name type="scientific">Actinokineospora soli</name>
    <dbReference type="NCBI Taxonomy" id="1048753"/>
    <lineage>
        <taxon>Bacteria</taxon>
        <taxon>Bacillati</taxon>
        <taxon>Actinomycetota</taxon>
        <taxon>Actinomycetes</taxon>
        <taxon>Pseudonocardiales</taxon>
        <taxon>Pseudonocardiaceae</taxon>
        <taxon>Actinokineospora</taxon>
    </lineage>
</organism>
<comment type="similarity">
    <text evidence="1">Belongs to the ABC transporter superfamily.</text>
</comment>
<evidence type="ECO:0000256" key="1">
    <source>
        <dbReference type="ARBA" id="ARBA00005417"/>
    </source>
</evidence>
<feature type="domain" description="ABC transporter" evidence="6">
    <location>
        <begin position="2"/>
        <end position="235"/>
    </location>
</feature>
<evidence type="ECO:0000256" key="4">
    <source>
        <dbReference type="ARBA" id="ARBA00022840"/>
    </source>
</evidence>
<dbReference type="InterPro" id="IPR003439">
    <property type="entry name" value="ABC_transporter-like_ATP-bd"/>
</dbReference>
<dbReference type="PROSITE" id="PS00211">
    <property type="entry name" value="ABC_TRANSPORTER_1"/>
    <property type="match status" value="1"/>
</dbReference>
<keyword evidence="3" id="KW-0547">Nucleotide-binding</keyword>
<name>A0ABW2TP01_9PSEU</name>
<keyword evidence="2" id="KW-0813">Transport</keyword>
<dbReference type="SUPFAM" id="SSF52540">
    <property type="entry name" value="P-loop containing nucleoside triphosphate hydrolases"/>
    <property type="match status" value="1"/>
</dbReference>
<accession>A0ABW2TP01</accession>
<dbReference type="InterPro" id="IPR027417">
    <property type="entry name" value="P-loop_NTPase"/>
</dbReference>
<dbReference type="GO" id="GO:0005524">
    <property type="term" value="F:ATP binding"/>
    <property type="evidence" value="ECO:0007669"/>
    <property type="project" value="UniProtKB-KW"/>
</dbReference>
<comment type="caution">
    <text evidence="7">The sequence shown here is derived from an EMBL/GenBank/DDBJ whole genome shotgun (WGS) entry which is preliminary data.</text>
</comment>
<protein>
    <submittedName>
        <fullName evidence="7">ABC transporter ATP-binding protein</fullName>
    </submittedName>
</protein>
<dbReference type="Proteomes" id="UP001596512">
    <property type="component" value="Unassembled WGS sequence"/>
</dbReference>
<evidence type="ECO:0000256" key="2">
    <source>
        <dbReference type="ARBA" id="ARBA00022448"/>
    </source>
</evidence>
<dbReference type="PANTHER" id="PTHR43820:SF4">
    <property type="entry name" value="HIGH-AFFINITY BRANCHED-CHAIN AMINO ACID TRANSPORT ATP-BINDING PROTEIN LIVF"/>
    <property type="match status" value="1"/>
</dbReference>
<evidence type="ECO:0000259" key="6">
    <source>
        <dbReference type="PROSITE" id="PS50893"/>
    </source>
</evidence>
<reference evidence="8" key="1">
    <citation type="journal article" date="2019" name="Int. J. Syst. Evol. Microbiol.">
        <title>The Global Catalogue of Microorganisms (GCM) 10K type strain sequencing project: providing services to taxonomists for standard genome sequencing and annotation.</title>
        <authorList>
            <consortium name="The Broad Institute Genomics Platform"/>
            <consortium name="The Broad Institute Genome Sequencing Center for Infectious Disease"/>
            <person name="Wu L."/>
            <person name="Ma J."/>
        </authorList>
    </citation>
    <scope>NUCLEOTIDE SEQUENCE [LARGE SCALE GENOMIC DNA]</scope>
    <source>
        <strain evidence="8">JCM 17695</strain>
    </source>
</reference>
<dbReference type="PANTHER" id="PTHR43820">
    <property type="entry name" value="HIGH-AFFINITY BRANCHED-CHAIN AMINO ACID TRANSPORT ATP-BINDING PROTEIN LIVF"/>
    <property type="match status" value="1"/>
</dbReference>
<dbReference type="Pfam" id="PF00005">
    <property type="entry name" value="ABC_tran"/>
    <property type="match status" value="1"/>
</dbReference>
<sequence length="235" mass="25216">MLDIEDLVTAYGPVRALDGLSLWTQYASITAVLGPNGAGKTTLLRTVSGLARPASGRVRFDEADITGWSPDRIVRAGLAHVPENGGVITELTVAENLRLGGLWRRDRAGVSASQGQVLDLFPPLAARLKAQASTLSGGERQMLAIGRALMSKPRMLLLDEPSLGLAPGVTLQIMRVLEELRDWDDLTVLLVEQNARSALSIADRGYVLSLGRVVAAEEAEGLLADDRLRHAYLGM</sequence>
<keyword evidence="5" id="KW-0029">Amino-acid transport</keyword>
<keyword evidence="8" id="KW-1185">Reference proteome</keyword>
<evidence type="ECO:0000256" key="3">
    <source>
        <dbReference type="ARBA" id="ARBA00022741"/>
    </source>
</evidence>
<keyword evidence="4 7" id="KW-0067">ATP-binding</keyword>
<dbReference type="CDD" id="cd03224">
    <property type="entry name" value="ABC_TM1139_LivF_branched"/>
    <property type="match status" value="1"/>
</dbReference>
<dbReference type="PROSITE" id="PS50893">
    <property type="entry name" value="ABC_TRANSPORTER_2"/>
    <property type="match status" value="1"/>
</dbReference>
<dbReference type="Gene3D" id="3.40.50.300">
    <property type="entry name" value="P-loop containing nucleotide triphosphate hydrolases"/>
    <property type="match status" value="1"/>
</dbReference>
<evidence type="ECO:0000313" key="8">
    <source>
        <dbReference type="Proteomes" id="UP001596512"/>
    </source>
</evidence>
<dbReference type="EMBL" id="JBHTEY010000004">
    <property type="protein sequence ID" value="MFC7615226.1"/>
    <property type="molecule type" value="Genomic_DNA"/>
</dbReference>
<evidence type="ECO:0000313" key="7">
    <source>
        <dbReference type="EMBL" id="MFC7615226.1"/>
    </source>
</evidence>
<gene>
    <name evidence="7" type="ORF">ACFQV2_18655</name>
</gene>
<dbReference type="InterPro" id="IPR052156">
    <property type="entry name" value="BCAA_Transport_ATP-bd_LivF"/>
</dbReference>
<proteinExistence type="inferred from homology"/>
<evidence type="ECO:0000256" key="5">
    <source>
        <dbReference type="ARBA" id="ARBA00022970"/>
    </source>
</evidence>
<dbReference type="SMART" id="SM00382">
    <property type="entry name" value="AAA"/>
    <property type="match status" value="1"/>
</dbReference>
<dbReference type="InterPro" id="IPR017871">
    <property type="entry name" value="ABC_transporter-like_CS"/>
</dbReference>
<dbReference type="InterPro" id="IPR003593">
    <property type="entry name" value="AAA+_ATPase"/>
</dbReference>